<feature type="domain" description="Enolase N-terminal" evidence="14">
    <location>
        <begin position="2"/>
        <end position="134"/>
    </location>
</feature>
<comment type="cofactor">
    <cofactor evidence="12">
        <name>Mg(2+)</name>
        <dbReference type="ChEBI" id="CHEBI:18420"/>
    </cofactor>
    <text evidence="12">Mg(2+) is required for catalysis and for stabilizing the dimer.</text>
</comment>
<dbReference type="InterPro" id="IPR020809">
    <property type="entry name" value="Enolase_CS"/>
</dbReference>
<feature type="binding site" evidence="11">
    <location>
        <position position="394"/>
    </location>
    <ligand>
        <name>substrate</name>
    </ligand>
</feature>
<dbReference type="Gene3D" id="3.30.390.10">
    <property type="entry name" value="Enolase-like, N-terminal domain"/>
    <property type="match status" value="1"/>
</dbReference>
<keyword evidence="16" id="KW-1185">Reference proteome</keyword>
<dbReference type="AlphaFoldDB" id="A0AA38R2C1"/>
<feature type="binding site" evidence="12">
    <location>
        <position position="318"/>
    </location>
    <ligand>
        <name>Mg(2+)</name>
        <dbReference type="ChEBI" id="CHEBI:18420"/>
    </ligand>
</feature>
<dbReference type="NCBIfam" id="TIGR01060">
    <property type="entry name" value="eno"/>
    <property type="match status" value="1"/>
</dbReference>
<dbReference type="SUPFAM" id="SSF51604">
    <property type="entry name" value="Enolase C-terminal domain-like"/>
    <property type="match status" value="1"/>
</dbReference>
<feature type="binding site" evidence="12">
    <location>
        <position position="246"/>
    </location>
    <ligand>
        <name>Mg(2+)</name>
        <dbReference type="ChEBI" id="CHEBI:18420"/>
    </ligand>
</feature>
<evidence type="ECO:0000256" key="6">
    <source>
        <dbReference type="ARBA" id="ARBA00023152"/>
    </source>
</evidence>
<dbReference type="GO" id="GO:0004634">
    <property type="term" value="F:phosphopyruvate hydratase activity"/>
    <property type="evidence" value="ECO:0007669"/>
    <property type="project" value="UniProtKB-EC"/>
</dbReference>
<feature type="binding site" evidence="12">
    <location>
        <position position="293"/>
    </location>
    <ligand>
        <name>Mg(2+)</name>
        <dbReference type="ChEBI" id="CHEBI:18420"/>
    </ligand>
</feature>
<evidence type="ECO:0000313" key="15">
    <source>
        <dbReference type="EMBL" id="KAJ9133385.1"/>
    </source>
</evidence>
<dbReference type="EMBL" id="JANBVO010000050">
    <property type="protein sequence ID" value="KAJ9133385.1"/>
    <property type="molecule type" value="Genomic_DNA"/>
</dbReference>
<dbReference type="SFLD" id="SFLDG00178">
    <property type="entry name" value="enolase"/>
    <property type="match status" value="1"/>
</dbReference>
<dbReference type="Proteomes" id="UP001174694">
    <property type="component" value="Unassembled WGS sequence"/>
</dbReference>
<evidence type="ECO:0000256" key="12">
    <source>
        <dbReference type="PIRSR" id="PIRSR001400-3"/>
    </source>
</evidence>
<accession>A0AA38R2C1</accession>
<comment type="similarity">
    <text evidence="2">Belongs to the enolase family.</text>
</comment>
<dbReference type="Pfam" id="PF00113">
    <property type="entry name" value="Enolase_C"/>
    <property type="match status" value="1"/>
</dbReference>
<feature type="binding site" evidence="11">
    <location>
        <position position="168"/>
    </location>
    <ligand>
        <name>substrate</name>
    </ligand>
</feature>
<comment type="pathway">
    <text evidence="1">Carbohydrate degradation; glycolysis; pyruvate from D-glyceraldehyde 3-phosphate: step 4/5.</text>
</comment>
<dbReference type="SUPFAM" id="SSF54826">
    <property type="entry name" value="Enolase N-terminal domain-like"/>
    <property type="match status" value="1"/>
</dbReference>
<evidence type="ECO:0000256" key="5">
    <source>
        <dbReference type="ARBA" id="ARBA00022842"/>
    </source>
</evidence>
<comment type="catalytic activity">
    <reaction evidence="9">
        <text>(2R)-2-phosphoglycerate = phosphoenolpyruvate + H2O</text>
        <dbReference type="Rhea" id="RHEA:10164"/>
        <dbReference type="ChEBI" id="CHEBI:15377"/>
        <dbReference type="ChEBI" id="CHEBI:58289"/>
        <dbReference type="ChEBI" id="CHEBI:58702"/>
        <dbReference type="EC" id="4.2.1.11"/>
    </reaction>
</comment>
<dbReference type="InterPro" id="IPR020811">
    <property type="entry name" value="Enolase_N"/>
</dbReference>
<dbReference type="PANTHER" id="PTHR11902">
    <property type="entry name" value="ENOLASE"/>
    <property type="match status" value="1"/>
</dbReference>
<evidence type="ECO:0000256" key="10">
    <source>
        <dbReference type="PIRSR" id="PIRSR001400-1"/>
    </source>
</evidence>
<protein>
    <recommendedName>
        <fullName evidence="4">Enolase</fullName>
        <ecNumber evidence="3">4.2.1.11</ecNumber>
    </recommendedName>
    <alternativeName>
        <fullName evidence="8">2-phosphoglycerate dehydratase</fullName>
    </alternativeName>
</protein>
<dbReference type="InterPro" id="IPR036849">
    <property type="entry name" value="Enolase-like_C_sf"/>
</dbReference>
<dbReference type="EC" id="4.2.1.11" evidence="3"/>
<evidence type="ECO:0000256" key="4">
    <source>
        <dbReference type="ARBA" id="ARBA00017068"/>
    </source>
</evidence>
<gene>
    <name evidence="15" type="ORF">NKR23_g10757</name>
</gene>
<evidence type="ECO:0000259" key="13">
    <source>
        <dbReference type="SMART" id="SM01192"/>
    </source>
</evidence>
<evidence type="ECO:0000256" key="2">
    <source>
        <dbReference type="ARBA" id="ARBA00009604"/>
    </source>
</evidence>
<feature type="binding site" evidence="11">
    <location>
        <position position="293"/>
    </location>
    <ligand>
        <name>substrate</name>
    </ligand>
</feature>
<reference evidence="15" key="1">
    <citation type="submission" date="2022-07" db="EMBL/GenBank/DDBJ databases">
        <title>Fungi with potential for degradation of polypropylene.</title>
        <authorList>
            <person name="Gostincar C."/>
        </authorList>
    </citation>
    <scope>NUCLEOTIDE SEQUENCE</scope>
    <source>
        <strain evidence="15">EXF-13308</strain>
    </source>
</reference>
<feature type="active site" description="Proton donor" evidence="10">
    <location>
        <position position="211"/>
    </location>
</feature>
<sequence>MISAIRASQRLDSRGNPTVQVEVVTPKGIFRALVPSGASTGQHEAVELRDKVASTYEGKGVTKAVHNVQDVIGPALLKKNFDPQTQLREIDQFMRDLDGTPNKAHLGANAILGVSMACARAGAAAAGVPLYEFLRTLAGTTGPYIMPVPFFNVLNGGVHSGNTMAFQEMMLAPVGASSFEEAMRLGAETYHRLKKVISQQYGAPATGIGDEGGFAPPITLPEQALDLLQTAVADTGYTGKIKFGIDPASSEFFKEDGSYDVGFKDKTSNVLSSQEMQDLYMRLIRKYPIVLLEDPFAEDDWGSWTAFQKVCPIELVGDDLLVTNVERVRIAAEKKACNSMLLKVNQIGTVTEAIEAAQLAYKLGWSVFVSHRSGETTDDFIADLTVALSTGHLKSGAPCRGERVVKYNRLMDIESELKSAGKPCLYAGESFSFPSKLATK</sequence>
<feature type="binding site" evidence="11">
    <location>
        <position position="159"/>
    </location>
    <ligand>
        <name>substrate</name>
    </ligand>
</feature>
<keyword evidence="5 12" id="KW-0460">Magnesium</keyword>
<evidence type="ECO:0000256" key="1">
    <source>
        <dbReference type="ARBA" id="ARBA00005031"/>
    </source>
</evidence>
<dbReference type="HAMAP" id="MF_00318">
    <property type="entry name" value="Enolase"/>
    <property type="match status" value="1"/>
</dbReference>
<evidence type="ECO:0000256" key="9">
    <source>
        <dbReference type="ARBA" id="ARBA00048333"/>
    </source>
</evidence>
<keyword evidence="12" id="KW-0479">Metal-binding</keyword>
<dbReference type="PIRSF" id="PIRSF001400">
    <property type="entry name" value="Enolase"/>
    <property type="match status" value="1"/>
</dbReference>
<proteinExistence type="inferred from homology"/>
<dbReference type="Pfam" id="PF03952">
    <property type="entry name" value="Enolase_N"/>
    <property type="match status" value="1"/>
</dbReference>
<evidence type="ECO:0000256" key="11">
    <source>
        <dbReference type="PIRSR" id="PIRSR001400-2"/>
    </source>
</evidence>
<evidence type="ECO:0000313" key="16">
    <source>
        <dbReference type="Proteomes" id="UP001174694"/>
    </source>
</evidence>
<name>A0AA38R2C1_9PEZI</name>
<dbReference type="Gene3D" id="3.20.20.120">
    <property type="entry name" value="Enolase-like C-terminal domain"/>
    <property type="match status" value="1"/>
</dbReference>
<keyword evidence="7" id="KW-0456">Lyase</keyword>
<evidence type="ECO:0000256" key="3">
    <source>
        <dbReference type="ARBA" id="ARBA00012058"/>
    </source>
</evidence>
<dbReference type="InterPro" id="IPR020810">
    <property type="entry name" value="Enolase_C"/>
</dbReference>
<dbReference type="PANTHER" id="PTHR11902:SF6">
    <property type="entry name" value="ENOLASE"/>
    <property type="match status" value="1"/>
</dbReference>
<comment type="caution">
    <text evidence="15">The sequence shown here is derived from an EMBL/GenBank/DDBJ whole genome shotgun (WGS) entry which is preliminary data.</text>
</comment>
<evidence type="ECO:0000259" key="14">
    <source>
        <dbReference type="SMART" id="SM01193"/>
    </source>
</evidence>
<dbReference type="SFLD" id="SFLDS00001">
    <property type="entry name" value="Enolase"/>
    <property type="match status" value="1"/>
</dbReference>
<feature type="binding site" evidence="11">
    <location>
        <begin position="370"/>
        <end position="373"/>
    </location>
    <ligand>
        <name>substrate</name>
    </ligand>
</feature>
<dbReference type="SMART" id="SM01192">
    <property type="entry name" value="Enolase_C"/>
    <property type="match status" value="1"/>
</dbReference>
<evidence type="ECO:0000256" key="8">
    <source>
        <dbReference type="ARBA" id="ARBA00032132"/>
    </source>
</evidence>
<keyword evidence="6" id="KW-0324">Glycolysis</keyword>
<dbReference type="InterPro" id="IPR000941">
    <property type="entry name" value="Enolase"/>
</dbReference>
<dbReference type="SMART" id="SM01193">
    <property type="entry name" value="Enolase_N"/>
    <property type="match status" value="1"/>
</dbReference>
<dbReference type="GO" id="GO:0000287">
    <property type="term" value="F:magnesium ion binding"/>
    <property type="evidence" value="ECO:0007669"/>
    <property type="project" value="InterPro"/>
</dbReference>
<dbReference type="SFLD" id="SFLDF00002">
    <property type="entry name" value="enolase"/>
    <property type="match status" value="1"/>
</dbReference>
<organism evidence="15 16">
    <name type="scientific">Pleurostoma richardsiae</name>
    <dbReference type="NCBI Taxonomy" id="41990"/>
    <lineage>
        <taxon>Eukaryota</taxon>
        <taxon>Fungi</taxon>
        <taxon>Dikarya</taxon>
        <taxon>Ascomycota</taxon>
        <taxon>Pezizomycotina</taxon>
        <taxon>Sordariomycetes</taxon>
        <taxon>Sordariomycetidae</taxon>
        <taxon>Calosphaeriales</taxon>
        <taxon>Pleurostomataceae</taxon>
        <taxon>Pleurostoma</taxon>
    </lineage>
</organism>
<feature type="binding site" evidence="11">
    <location>
        <position position="318"/>
    </location>
    <ligand>
        <name>substrate</name>
    </ligand>
</feature>
<dbReference type="GO" id="GO:0000015">
    <property type="term" value="C:phosphopyruvate hydratase complex"/>
    <property type="evidence" value="ECO:0007669"/>
    <property type="project" value="InterPro"/>
</dbReference>
<dbReference type="GO" id="GO:0006096">
    <property type="term" value="P:glycolytic process"/>
    <property type="evidence" value="ECO:0007669"/>
    <property type="project" value="UniProtKB-KW"/>
</dbReference>
<feature type="active site" description="Proton acceptor" evidence="10">
    <location>
        <position position="343"/>
    </location>
</feature>
<feature type="domain" description="Enolase C-terminal TIM barrel" evidence="13">
    <location>
        <begin position="143"/>
        <end position="434"/>
    </location>
</feature>
<dbReference type="CDD" id="cd03313">
    <property type="entry name" value="enolase"/>
    <property type="match status" value="1"/>
</dbReference>
<dbReference type="InterPro" id="IPR029017">
    <property type="entry name" value="Enolase-like_N"/>
</dbReference>
<dbReference type="PRINTS" id="PR00148">
    <property type="entry name" value="ENOLASE"/>
</dbReference>
<evidence type="ECO:0000256" key="7">
    <source>
        <dbReference type="ARBA" id="ARBA00023239"/>
    </source>
</evidence>
<dbReference type="PROSITE" id="PS00164">
    <property type="entry name" value="ENOLASE"/>
    <property type="match status" value="1"/>
</dbReference>